<dbReference type="WBParaSite" id="nRc.2.0.1.t35723-RA">
    <property type="protein sequence ID" value="nRc.2.0.1.t35723-RA"/>
    <property type="gene ID" value="nRc.2.0.1.g35723"/>
</dbReference>
<accession>A0A915KAC1</accession>
<organism evidence="1 2">
    <name type="scientific">Romanomermis culicivorax</name>
    <name type="common">Nematode worm</name>
    <dbReference type="NCBI Taxonomy" id="13658"/>
    <lineage>
        <taxon>Eukaryota</taxon>
        <taxon>Metazoa</taxon>
        <taxon>Ecdysozoa</taxon>
        <taxon>Nematoda</taxon>
        <taxon>Enoplea</taxon>
        <taxon>Dorylaimia</taxon>
        <taxon>Mermithida</taxon>
        <taxon>Mermithoidea</taxon>
        <taxon>Mermithidae</taxon>
        <taxon>Romanomermis</taxon>
    </lineage>
</organism>
<evidence type="ECO:0000313" key="2">
    <source>
        <dbReference type="WBParaSite" id="nRc.2.0.1.t35723-RA"/>
    </source>
</evidence>
<reference evidence="2" key="1">
    <citation type="submission" date="2022-11" db="UniProtKB">
        <authorList>
            <consortium name="WormBaseParasite"/>
        </authorList>
    </citation>
    <scope>IDENTIFICATION</scope>
</reference>
<evidence type="ECO:0000313" key="1">
    <source>
        <dbReference type="Proteomes" id="UP000887565"/>
    </source>
</evidence>
<sequence length="212" mass="24129">MTSNFVKIYVKSAESFCGQHRTVFQKNWIKFQSVDCNVKLMAFRFFSHILKTDLSKFMWCLKLNNRQPTEDDSIQIVADQCNSSFTEHADDEVMIAAEKMIVERSTVDLQPLQQTATPIAKPATVHCSSIDQPTPTGEIIEQAMFNASPNTSVCSSMFDTANHDYMSFTAYLVIELRLSKLRSLRRSFKNEWGMRTTVKSDEVCSLSRPSSP</sequence>
<name>A0A915KAC1_ROMCU</name>
<keyword evidence="1" id="KW-1185">Reference proteome</keyword>
<protein>
    <submittedName>
        <fullName evidence="2">Uncharacterized protein</fullName>
    </submittedName>
</protein>
<dbReference type="AlphaFoldDB" id="A0A915KAC1"/>
<proteinExistence type="predicted"/>
<dbReference type="Proteomes" id="UP000887565">
    <property type="component" value="Unplaced"/>
</dbReference>